<dbReference type="PANTHER" id="PTHR21446">
    <property type="entry name" value="DUF3504 DOMAIN-CONTAINING PROTEIN"/>
    <property type="match status" value="1"/>
</dbReference>
<evidence type="ECO:0000256" key="1">
    <source>
        <dbReference type="SAM" id="Coils"/>
    </source>
</evidence>
<evidence type="ECO:0000256" key="2">
    <source>
        <dbReference type="SAM" id="MobiDB-lite"/>
    </source>
</evidence>
<comment type="caution">
    <text evidence="3">The sequence shown here is derived from an EMBL/GenBank/DDBJ whole genome shotgun (WGS) entry which is preliminary data.</text>
</comment>
<keyword evidence="4" id="KW-1185">Reference proteome</keyword>
<dbReference type="AlphaFoldDB" id="A0A8S3R1J3"/>
<evidence type="ECO:0000313" key="3">
    <source>
        <dbReference type="EMBL" id="CAG2202538.1"/>
    </source>
</evidence>
<name>A0A8S3R1J3_MYTED</name>
<keyword evidence="1" id="KW-0175">Coiled coil</keyword>
<accession>A0A8S3R1J3</accession>
<proteinExistence type="predicted"/>
<dbReference type="PANTHER" id="PTHR21446:SF12">
    <property type="entry name" value="POTASSIUM CHANNEL TETRAMERIZATION DOMAIN CONTAINING 1"/>
    <property type="match status" value="1"/>
</dbReference>
<reference evidence="3" key="1">
    <citation type="submission" date="2021-03" db="EMBL/GenBank/DDBJ databases">
        <authorList>
            <person name="Bekaert M."/>
        </authorList>
    </citation>
    <scope>NUCLEOTIDE SEQUENCE</scope>
</reference>
<feature type="region of interest" description="Disordered" evidence="2">
    <location>
        <begin position="115"/>
        <end position="138"/>
    </location>
</feature>
<protein>
    <submittedName>
        <fullName evidence="3">Uncharacterized protein</fullName>
    </submittedName>
</protein>
<dbReference type="EMBL" id="CAJPWZ010000892">
    <property type="protein sequence ID" value="CAG2202538.1"/>
    <property type="molecule type" value="Genomic_DNA"/>
</dbReference>
<gene>
    <name evidence="3" type="ORF">MEDL_17194</name>
</gene>
<dbReference type="OrthoDB" id="10067014at2759"/>
<organism evidence="3 4">
    <name type="scientific">Mytilus edulis</name>
    <name type="common">Blue mussel</name>
    <dbReference type="NCBI Taxonomy" id="6550"/>
    <lineage>
        <taxon>Eukaryota</taxon>
        <taxon>Metazoa</taxon>
        <taxon>Spiralia</taxon>
        <taxon>Lophotrochozoa</taxon>
        <taxon>Mollusca</taxon>
        <taxon>Bivalvia</taxon>
        <taxon>Autobranchia</taxon>
        <taxon>Pteriomorphia</taxon>
        <taxon>Mytilida</taxon>
        <taxon>Mytiloidea</taxon>
        <taxon>Mytilidae</taxon>
        <taxon>Mytilinae</taxon>
        <taxon>Mytilus</taxon>
    </lineage>
</organism>
<dbReference type="Proteomes" id="UP000683360">
    <property type="component" value="Unassembled WGS sequence"/>
</dbReference>
<sequence length="252" mass="29144">MIRKYLIDMMEVVHSIAEENKGELLQLAGGSRFYHITRKKNTWHFYQETNTIWNEDKCLTDRDKDATFENYTIEQLNDALTEFYAEVRNTDGEYYAKSTLVGIRASINRHLRAQSFSKTKKTSKQNNRSNSSDVANDSVEGIDLNGIQNDLSEIKQSLQGTVTKTDLTNAMVNLVQQKDLKTLVSNIVQKLLDHFEEKITSKFECKIREATGKLDDKLDTLMIENEDLRERIRAKDRVIENLVEKVGENNNR</sequence>
<dbReference type="InterPro" id="IPR052787">
    <property type="entry name" value="MAVS"/>
</dbReference>
<evidence type="ECO:0000313" key="4">
    <source>
        <dbReference type="Proteomes" id="UP000683360"/>
    </source>
</evidence>
<feature type="coiled-coil region" evidence="1">
    <location>
        <begin position="218"/>
        <end position="245"/>
    </location>
</feature>